<reference evidence="1" key="1">
    <citation type="submission" date="2016-07" db="EMBL/GenBank/DDBJ databases">
        <authorList>
            <person name="Bretaudeau A."/>
        </authorList>
    </citation>
    <scope>NUCLEOTIDE SEQUENCE</scope>
    <source>
        <strain evidence="1">Rice</strain>
        <tissue evidence="1">Whole body</tissue>
    </source>
</reference>
<dbReference type="AlphaFoldDB" id="A0A2H1VB45"/>
<dbReference type="EMBL" id="ODYU01001600">
    <property type="protein sequence ID" value="SOQ38047.1"/>
    <property type="molecule type" value="Genomic_DNA"/>
</dbReference>
<evidence type="ECO:0000313" key="1">
    <source>
        <dbReference type="EMBL" id="SOQ38047.1"/>
    </source>
</evidence>
<proteinExistence type="predicted"/>
<protein>
    <submittedName>
        <fullName evidence="1">SFRICE_028311</fullName>
    </submittedName>
</protein>
<sequence>MPVIEQTYYLMVSNRRRPWTLETPEALQKGRRACMKKLMNVDEAKESIMTLNIFGLAFSILRELREKDLNWKCCHNCCSGSNGENKPHLLRSPPHPPQRIKYLSPVDYELKCCHNCCGETKSALFRQAHEPRVKQAVDTEILIYLTVFHFFPDPPIPIR</sequence>
<name>A0A2H1VB45_SPOFR</name>
<organism evidence="1">
    <name type="scientific">Spodoptera frugiperda</name>
    <name type="common">Fall armyworm</name>
    <dbReference type="NCBI Taxonomy" id="7108"/>
    <lineage>
        <taxon>Eukaryota</taxon>
        <taxon>Metazoa</taxon>
        <taxon>Ecdysozoa</taxon>
        <taxon>Arthropoda</taxon>
        <taxon>Hexapoda</taxon>
        <taxon>Insecta</taxon>
        <taxon>Pterygota</taxon>
        <taxon>Neoptera</taxon>
        <taxon>Endopterygota</taxon>
        <taxon>Lepidoptera</taxon>
        <taxon>Glossata</taxon>
        <taxon>Ditrysia</taxon>
        <taxon>Noctuoidea</taxon>
        <taxon>Noctuidae</taxon>
        <taxon>Amphipyrinae</taxon>
        <taxon>Spodoptera</taxon>
    </lineage>
</organism>
<gene>
    <name evidence="1" type="ORF">SFRICE_028311</name>
</gene>
<accession>A0A2H1VB45</accession>